<organism evidence="2 3">
    <name type="scientific">Chromatium okenii</name>
    <dbReference type="NCBI Taxonomy" id="61644"/>
    <lineage>
        <taxon>Bacteria</taxon>
        <taxon>Pseudomonadati</taxon>
        <taxon>Pseudomonadota</taxon>
        <taxon>Gammaproteobacteria</taxon>
        <taxon>Chromatiales</taxon>
        <taxon>Chromatiaceae</taxon>
        <taxon>Chromatium</taxon>
    </lineage>
</organism>
<comment type="caution">
    <text evidence="2">The sequence shown here is derived from an EMBL/GenBank/DDBJ whole genome shotgun (WGS) entry which is preliminary data.</text>
</comment>
<dbReference type="PANTHER" id="PTHR30007:SF0">
    <property type="entry name" value="TRANSPOSASE"/>
    <property type="match status" value="1"/>
</dbReference>
<evidence type="ECO:0000313" key="3">
    <source>
        <dbReference type="Proteomes" id="UP000239936"/>
    </source>
</evidence>
<dbReference type="Proteomes" id="UP000239936">
    <property type="component" value="Unassembled WGS sequence"/>
</dbReference>
<evidence type="ECO:0000313" key="2">
    <source>
        <dbReference type="EMBL" id="PQJ96616.1"/>
    </source>
</evidence>
<name>A0A2S7XSJ2_9GAMM</name>
<gene>
    <name evidence="2" type="ORF">CXB77_07415</name>
</gene>
<protein>
    <recommendedName>
        <fullName evidence="1">Transposase DDE domain-containing protein</fullName>
    </recommendedName>
</protein>
<dbReference type="OrthoDB" id="5676848at2"/>
<dbReference type="Pfam" id="PF13586">
    <property type="entry name" value="DDE_Tnp_1_2"/>
    <property type="match status" value="1"/>
</dbReference>
<evidence type="ECO:0000259" key="1">
    <source>
        <dbReference type="Pfam" id="PF13586"/>
    </source>
</evidence>
<keyword evidence="3" id="KW-1185">Reference proteome</keyword>
<dbReference type="InterPro" id="IPR025668">
    <property type="entry name" value="Tnp_DDE_dom"/>
</dbReference>
<reference evidence="2 3" key="1">
    <citation type="submission" date="2018-01" db="EMBL/GenBank/DDBJ databases">
        <title>The complete genome sequence of Chromatium okenii LaCa, a purple sulfur bacterium with a turbulent life.</title>
        <authorList>
            <person name="Luedin S.M."/>
            <person name="Liechti N."/>
            <person name="Storelli N."/>
            <person name="Danza F."/>
            <person name="Wittwer M."/>
            <person name="Pothier J.F."/>
            <person name="Tonolla M.A."/>
        </authorList>
    </citation>
    <scope>NUCLEOTIDE SEQUENCE [LARGE SCALE GENOMIC DNA]</scope>
    <source>
        <strain evidence="2 3">LaCa</strain>
    </source>
</reference>
<dbReference type="AlphaFoldDB" id="A0A2S7XSJ2"/>
<sequence>MFNWVSFKFNCTLEIVNKKKWVKGFHVLPHRWVVERKFAWLGRSRRLSKDYEHNPSSSEAQVYIASSRFTEK</sequence>
<feature type="domain" description="Transposase DDE" evidence="1">
    <location>
        <begin position="24"/>
        <end position="65"/>
    </location>
</feature>
<dbReference type="EMBL" id="PPGH01000034">
    <property type="protein sequence ID" value="PQJ96616.1"/>
    <property type="molecule type" value="Genomic_DNA"/>
</dbReference>
<proteinExistence type="predicted"/>
<dbReference type="PANTHER" id="PTHR30007">
    <property type="entry name" value="PHP DOMAIN PROTEIN"/>
    <property type="match status" value="1"/>
</dbReference>
<accession>A0A2S7XSJ2</accession>